<dbReference type="PANTHER" id="PTHR43329">
    <property type="entry name" value="EPOXIDE HYDROLASE"/>
    <property type="match status" value="1"/>
</dbReference>
<evidence type="ECO:0000313" key="4">
    <source>
        <dbReference type="Proteomes" id="UP000076925"/>
    </source>
</evidence>
<dbReference type="Proteomes" id="UP000076925">
    <property type="component" value="Unassembled WGS sequence"/>
</dbReference>
<sequence length="287" mass="33270">MFVTKETWKHEYILTNGVKLHYVTQGEGPLMLMLHGFPEFWYSWRYQIPEFAKDFKVVAVDLRGYNDSDKPKNQSAYVMDEFVRDIEGVITGLGYEKCTLVGHDWGGAIAWNFAYSYPEMIERLIILNLPHPAKFSEGLRTPQQLLRSSYAFFFQLPSLPEFIIQASDYQFLENAFRGLAINKNAFTKEDIEAYKNAAAKRGALTAMLNYYRNFSQQKILTGSWGVLEVPTLMIWAENDTALGKELTYGTEAYVKDLQIKYIPNCSHWVQQEQPQLVNQYIREFLTS</sequence>
<feature type="domain" description="AB hydrolase-1" evidence="2">
    <location>
        <begin position="29"/>
        <end position="272"/>
    </location>
</feature>
<dbReference type="RefSeq" id="WP_017748443.1">
    <property type="nucleotide sequence ID" value="NZ_KQ976354.1"/>
</dbReference>
<dbReference type="OrthoDB" id="9773293at2"/>
<dbReference type="InterPro" id="IPR000073">
    <property type="entry name" value="AB_hydrolase_1"/>
</dbReference>
<reference evidence="3 4" key="1">
    <citation type="journal article" date="2013" name="Genome Biol. Evol.">
        <title>Genomes of Stigonematalean cyanobacteria (subsection V) and the evolution of oxygenic photosynthesis from prokaryotes to plastids.</title>
        <authorList>
            <person name="Dagan T."/>
            <person name="Roettger M."/>
            <person name="Stucken K."/>
            <person name="Landan G."/>
            <person name="Koch R."/>
            <person name="Major P."/>
            <person name="Gould S.B."/>
            <person name="Goremykin V.V."/>
            <person name="Rippka R."/>
            <person name="Tandeau de Marsac N."/>
            <person name="Gugger M."/>
            <person name="Lockhart P.J."/>
            <person name="Allen J.F."/>
            <person name="Brune I."/>
            <person name="Maus I."/>
            <person name="Puhler A."/>
            <person name="Martin W.F."/>
        </authorList>
    </citation>
    <scope>NUCLEOTIDE SEQUENCE [LARGE SCALE GENOMIC DNA]</scope>
    <source>
        <strain evidence="3 4">PCC 7110</strain>
    </source>
</reference>
<organism evidence="3 4">
    <name type="scientific">Scytonema hofmannii PCC 7110</name>
    <dbReference type="NCBI Taxonomy" id="128403"/>
    <lineage>
        <taxon>Bacteria</taxon>
        <taxon>Bacillati</taxon>
        <taxon>Cyanobacteriota</taxon>
        <taxon>Cyanophyceae</taxon>
        <taxon>Nostocales</taxon>
        <taxon>Scytonemataceae</taxon>
        <taxon>Scytonema</taxon>
    </lineage>
</organism>
<keyword evidence="4" id="KW-1185">Reference proteome</keyword>
<evidence type="ECO:0000313" key="3">
    <source>
        <dbReference type="EMBL" id="KYC43564.1"/>
    </source>
</evidence>
<dbReference type="SUPFAM" id="SSF53474">
    <property type="entry name" value="alpha/beta-Hydrolases"/>
    <property type="match status" value="1"/>
</dbReference>
<protein>
    <submittedName>
        <fullName evidence="3">Epoxide hydrolase</fullName>
    </submittedName>
</protein>
<dbReference type="InterPro" id="IPR000639">
    <property type="entry name" value="Epox_hydrolase-like"/>
</dbReference>
<dbReference type="GO" id="GO:0016787">
    <property type="term" value="F:hydrolase activity"/>
    <property type="evidence" value="ECO:0007669"/>
    <property type="project" value="UniProtKB-KW"/>
</dbReference>
<dbReference type="Gene3D" id="3.40.50.1820">
    <property type="entry name" value="alpha/beta hydrolase"/>
    <property type="match status" value="1"/>
</dbReference>
<gene>
    <name evidence="3" type="ORF">WA1_10930</name>
</gene>
<dbReference type="InterPro" id="IPR029058">
    <property type="entry name" value="AB_hydrolase_fold"/>
</dbReference>
<dbReference type="PRINTS" id="PR00111">
    <property type="entry name" value="ABHYDROLASE"/>
</dbReference>
<accession>A0A139XFU2</accession>
<evidence type="ECO:0000259" key="2">
    <source>
        <dbReference type="Pfam" id="PF00561"/>
    </source>
</evidence>
<name>A0A139XFU2_9CYAN</name>
<evidence type="ECO:0000256" key="1">
    <source>
        <dbReference type="ARBA" id="ARBA00022801"/>
    </source>
</evidence>
<dbReference type="AlphaFoldDB" id="A0A139XFU2"/>
<dbReference type="PRINTS" id="PR00412">
    <property type="entry name" value="EPOXHYDRLASE"/>
</dbReference>
<comment type="caution">
    <text evidence="3">The sequence shown here is derived from an EMBL/GenBank/DDBJ whole genome shotgun (WGS) entry which is preliminary data.</text>
</comment>
<dbReference type="STRING" id="128403.WA1_10930"/>
<proteinExistence type="predicted"/>
<keyword evidence="1 3" id="KW-0378">Hydrolase</keyword>
<dbReference type="Pfam" id="PF00561">
    <property type="entry name" value="Abhydrolase_1"/>
    <property type="match status" value="1"/>
</dbReference>
<dbReference type="EMBL" id="ANNX02000013">
    <property type="protein sequence ID" value="KYC43564.1"/>
    <property type="molecule type" value="Genomic_DNA"/>
</dbReference>